<dbReference type="Proteomes" id="UP000285839">
    <property type="component" value="Unassembled WGS sequence"/>
</dbReference>
<organism evidence="2 3">
    <name type="scientific">Blautia obeum</name>
    <dbReference type="NCBI Taxonomy" id="40520"/>
    <lineage>
        <taxon>Bacteria</taxon>
        <taxon>Bacillati</taxon>
        <taxon>Bacillota</taxon>
        <taxon>Clostridia</taxon>
        <taxon>Lachnospirales</taxon>
        <taxon>Lachnospiraceae</taxon>
        <taxon>Blautia</taxon>
    </lineage>
</organism>
<keyword evidence="1" id="KW-1133">Transmembrane helix</keyword>
<comment type="caution">
    <text evidence="2">The sequence shown here is derived from an EMBL/GenBank/DDBJ whole genome shotgun (WGS) entry which is preliminary data.</text>
</comment>
<accession>A0A412EM45</accession>
<reference evidence="2 3" key="1">
    <citation type="submission" date="2018-08" db="EMBL/GenBank/DDBJ databases">
        <title>A genome reference for cultivated species of the human gut microbiota.</title>
        <authorList>
            <person name="Zou Y."/>
            <person name="Xue W."/>
            <person name="Luo G."/>
        </authorList>
    </citation>
    <scope>NUCLEOTIDE SEQUENCE [LARGE SCALE GENOMIC DNA]</scope>
    <source>
        <strain evidence="2 3">AF25-21</strain>
    </source>
</reference>
<sequence>MITGKQYRLMRSVLKNNGTTAQDTENHEMYRYLASKGFLHKQPVRGYEGYVVTQDGEVEMKIYREDTYRFKVTTAISFIALITSIVSTILKFCIK</sequence>
<keyword evidence="1" id="KW-0472">Membrane</keyword>
<evidence type="ECO:0000313" key="3">
    <source>
        <dbReference type="Proteomes" id="UP000285839"/>
    </source>
</evidence>
<proteinExistence type="predicted"/>
<keyword evidence="1" id="KW-0812">Transmembrane</keyword>
<evidence type="ECO:0000313" key="2">
    <source>
        <dbReference type="EMBL" id="RGR45040.1"/>
    </source>
</evidence>
<name>A0A412EM45_9FIRM</name>
<gene>
    <name evidence="2" type="ORF">DWY46_17685</name>
</gene>
<dbReference type="AlphaFoldDB" id="A0A412EM45"/>
<feature type="transmembrane region" description="Helical" evidence="1">
    <location>
        <begin position="70"/>
        <end position="90"/>
    </location>
</feature>
<evidence type="ECO:0000256" key="1">
    <source>
        <dbReference type="SAM" id="Phobius"/>
    </source>
</evidence>
<dbReference type="EMBL" id="QRUH01000022">
    <property type="protein sequence ID" value="RGR45040.1"/>
    <property type="molecule type" value="Genomic_DNA"/>
</dbReference>
<protein>
    <submittedName>
        <fullName evidence="2">Uncharacterized protein</fullName>
    </submittedName>
</protein>